<dbReference type="AlphaFoldDB" id="A0A2P6S9V9"/>
<keyword evidence="2" id="KW-1185">Reference proteome</keyword>
<dbReference type="InterPro" id="IPR003333">
    <property type="entry name" value="CMAS"/>
</dbReference>
<dbReference type="Gene3D" id="3.40.50.150">
    <property type="entry name" value="Vaccinia Virus protein VP39"/>
    <property type="match status" value="1"/>
</dbReference>
<comment type="caution">
    <text evidence="1">The sequence shown here is derived from an EMBL/GenBank/DDBJ whole genome shotgun (WGS) entry which is preliminary data.</text>
</comment>
<sequence>MALLGNPKHMALSLTETTTRLFVTRFLRQYRSTGCLILLEEGGKIFNFEGSKTDYSLKSVLKVHSPQFYWKVMTQADLGIADAYISGDFSFDDKDRGLLNLFMLLLANGDSNPSKSNKKRGWWQPLFFTATIATAKYVFQHALRKNSLTQARRNISRHYDLSNELFSLFLGETMMYSTAIFKVRITSFQSVYNNKHYMEENTLIVMYLIFFFICQIVILKTEDEELNTAKLRKISTLIDKLSSDIGCGWGTFTIEAVKQTGCRYTGITLSEEQLKFAKKKKKAKDAGLQDRIKFLLCDYRQLPFNHTYDRIISCEMLEHVGHEFVDEFFSCCESLLAENGIFVLQFISILDELYDQYRRSPGFMKEYMFPGGCLLSLSRVISAMATSSRLCVEHMENIGIHYYQTLRCWRKNFLDRQR</sequence>
<accession>A0A2P6S9V9</accession>
<dbReference type="GO" id="GO:0008610">
    <property type="term" value="P:lipid biosynthetic process"/>
    <property type="evidence" value="ECO:0007669"/>
    <property type="project" value="InterPro"/>
</dbReference>
<dbReference type="GO" id="GO:0032259">
    <property type="term" value="P:methylation"/>
    <property type="evidence" value="ECO:0007669"/>
    <property type="project" value="UniProtKB-KW"/>
</dbReference>
<reference evidence="1 2" key="1">
    <citation type="journal article" date="2018" name="Nat. Genet.">
        <title>The Rosa genome provides new insights in the design of modern roses.</title>
        <authorList>
            <person name="Bendahmane M."/>
        </authorList>
    </citation>
    <scope>NUCLEOTIDE SEQUENCE [LARGE SCALE GENOMIC DNA]</scope>
    <source>
        <strain evidence="2">cv. Old Blush</strain>
    </source>
</reference>
<dbReference type="EC" id="2.1.1.79" evidence="1"/>
<evidence type="ECO:0000313" key="2">
    <source>
        <dbReference type="Proteomes" id="UP000238479"/>
    </source>
</evidence>
<dbReference type="SUPFAM" id="SSF53335">
    <property type="entry name" value="S-adenosyl-L-methionine-dependent methyltransferases"/>
    <property type="match status" value="1"/>
</dbReference>
<dbReference type="PIRSF" id="PIRSF003085">
    <property type="entry name" value="CMAS"/>
    <property type="match status" value="1"/>
</dbReference>
<dbReference type="Gramene" id="PRQ55480">
    <property type="protein sequence ID" value="PRQ55480"/>
    <property type="gene ID" value="RchiOBHm_Chr1g0325031"/>
</dbReference>
<dbReference type="EMBL" id="PDCK01000039">
    <property type="protein sequence ID" value="PRQ55480.1"/>
    <property type="molecule type" value="Genomic_DNA"/>
</dbReference>
<dbReference type="Proteomes" id="UP000238479">
    <property type="component" value="Chromosome 1"/>
</dbReference>
<dbReference type="GO" id="GO:0008825">
    <property type="term" value="F:cyclopropane-fatty-acyl-phospholipid synthase activity"/>
    <property type="evidence" value="ECO:0007669"/>
    <property type="project" value="UniProtKB-EC"/>
</dbReference>
<protein>
    <submittedName>
        <fullName evidence="1">Putative cyclopropane-fatty-acyl-phospholipid synthase</fullName>
        <ecNumber evidence="1">2.1.1.79</ecNumber>
    </submittedName>
</protein>
<keyword evidence="1" id="KW-0489">Methyltransferase</keyword>
<dbReference type="PANTHER" id="PTHR43675">
    <property type="entry name" value="ARSENITE METHYLTRANSFERASE"/>
    <property type="match status" value="1"/>
</dbReference>
<dbReference type="CDD" id="cd02440">
    <property type="entry name" value="AdoMet_MTases"/>
    <property type="match status" value="1"/>
</dbReference>
<organism evidence="1 2">
    <name type="scientific">Rosa chinensis</name>
    <name type="common">China rose</name>
    <dbReference type="NCBI Taxonomy" id="74649"/>
    <lineage>
        <taxon>Eukaryota</taxon>
        <taxon>Viridiplantae</taxon>
        <taxon>Streptophyta</taxon>
        <taxon>Embryophyta</taxon>
        <taxon>Tracheophyta</taxon>
        <taxon>Spermatophyta</taxon>
        <taxon>Magnoliopsida</taxon>
        <taxon>eudicotyledons</taxon>
        <taxon>Gunneridae</taxon>
        <taxon>Pentapetalae</taxon>
        <taxon>rosids</taxon>
        <taxon>fabids</taxon>
        <taxon>Rosales</taxon>
        <taxon>Rosaceae</taxon>
        <taxon>Rosoideae</taxon>
        <taxon>Rosoideae incertae sedis</taxon>
        <taxon>Rosa</taxon>
    </lineage>
</organism>
<gene>
    <name evidence="1" type="ORF">RchiOBHm_Chr1g0325031</name>
</gene>
<name>A0A2P6S9V9_ROSCH</name>
<evidence type="ECO:0000313" key="1">
    <source>
        <dbReference type="EMBL" id="PRQ55480.1"/>
    </source>
</evidence>
<dbReference type="OMA" id="CHMLTFV"/>
<dbReference type="Pfam" id="PF02353">
    <property type="entry name" value="CMAS"/>
    <property type="match status" value="1"/>
</dbReference>
<proteinExistence type="predicted"/>
<dbReference type="PANTHER" id="PTHR43675:SF30">
    <property type="entry name" value="CYCLOPROPANE-FATTY-ACYL-PHOSPHOLIPID SYNTHASE"/>
    <property type="match status" value="1"/>
</dbReference>
<dbReference type="STRING" id="74649.A0A2P6S9V9"/>
<dbReference type="InterPro" id="IPR029063">
    <property type="entry name" value="SAM-dependent_MTases_sf"/>
</dbReference>
<dbReference type="InterPro" id="IPR026669">
    <property type="entry name" value="Arsenite_MeTrfase-like"/>
</dbReference>
<keyword evidence="1" id="KW-0808">Transferase</keyword>